<protein>
    <submittedName>
        <fullName evidence="13">Serine/threonine-protein kinase RAC</fullName>
    </submittedName>
</protein>
<dbReference type="PROSITE" id="PS50003">
    <property type="entry name" value="PH_DOMAIN"/>
    <property type="match status" value="1"/>
</dbReference>
<evidence type="ECO:0000256" key="6">
    <source>
        <dbReference type="ARBA" id="ARBA00022777"/>
    </source>
</evidence>
<keyword evidence="2 9" id="KW-0723">Serine/threonine-protein kinase</keyword>
<dbReference type="CDD" id="cd05123">
    <property type="entry name" value="STKc_AGC"/>
    <property type="match status" value="1"/>
</dbReference>
<dbReference type="InterPro" id="IPR001849">
    <property type="entry name" value="PH_domain"/>
</dbReference>
<proteinExistence type="inferred from homology"/>
<dbReference type="FunFam" id="1.10.510.10:FF:000008">
    <property type="entry name" value="Non-specific serine/threonine protein kinase"/>
    <property type="match status" value="1"/>
</dbReference>
<dbReference type="InterPro" id="IPR045270">
    <property type="entry name" value="STKc_AGC"/>
</dbReference>
<dbReference type="AlphaFoldDB" id="A0AAW2YVS8"/>
<dbReference type="PROSITE" id="PS51285">
    <property type="entry name" value="AGC_KINASE_CTER"/>
    <property type="match status" value="1"/>
</dbReference>
<evidence type="ECO:0000256" key="5">
    <source>
        <dbReference type="ARBA" id="ARBA00022741"/>
    </source>
</evidence>
<dbReference type="Pfam" id="PF00069">
    <property type="entry name" value="Pkinase"/>
    <property type="match status" value="1"/>
</dbReference>
<evidence type="ECO:0000256" key="1">
    <source>
        <dbReference type="ARBA" id="ARBA00006935"/>
    </source>
</evidence>
<dbReference type="InterPro" id="IPR000719">
    <property type="entry name" value="Prot_kinase_dom"/>
</dbReference>
<dbReference type="Gene3D" id="1.10.510.10">
    <property type="entry name" value="Transferase(Phosphotransferase) domain 1"/>
    <property type="match status" value="1"/>
</dbReference>
<comment type="similarity">
    <text evidence="1">Belongs to the protein kinase superfamily. AGC Ser/Thr protein kinase family. RAC subfamily.</text>
</comment>
<dbReference type="InterPro" id="IPR011009">
    <property type="entry name" value="Kinase-like_dom_sf"/>
</dbReference>
<evidence type="ECO:0000256" key="8">
    <source>
        <dbReference type="PROSITE-ProRule" id="PRU10141"/>
    </source>
</evidence>
<reference evidence="13 14" key="1">
    <citation type="submission" date="2024-03" db="EMBL/GenBank/DDBJ databases">
        <title>The Acrasis kona genome and developmental transcriptomes reveal deep origins of eukaryotic multicellular pathways.</title>
        <authorList>
            <person name="Sheikh S."/>
            <person name="Fu C.-J."/>
            <person name="Brown M.W."/>
            <person name="Baldauf S.L."/>
        </authorList>
    </citation>
    <scope>NUCLEOTIDE SEQUENCE [LARGE SCALE GENOMIC DNA]</scope>
    <source>
        <strain evidence="13 14">ATCC MYA-3509</strain>
    </source>
</reference>
<dbReference type="EMBL" id="JAOPGA020000769">
    <property type="protein sequence ID" value="KAL0481556.1"/>
    <property type="molecule type" value="Genomic_DNA"/>
</dbReference>
<keyword evidence="3" id="KW-0597">Phosphoprotein</keyword>
<dbReference type="GO" id="GO:0004674">
    <property type="term" value="F:protein serine/threonine kinase activity"/>
    <property type="evidence" value="ECO:0007669"/>
    <property type="project" value="UniProtKB-KW"/>
</dbReference>
<dbReference type="InterPro" id="IPR017441">
    <property type="entry name" value="Protein_kinase_ATP_BS"/>
</dbReference>
<dbReference type="PROSITE" id="PS00107">
    <property type="entry name" value="PROTEIN_KINASE_ATP"/>
    <property type="match status" value="1"/>
</dbReference>
<dbReference type="PANTHER" id="PTHR24351">
    <property type="entry name" value="RIBOSOMAL PROTEIN S6 KINASE"/>
    <property type="match status" value="1"/>
</dbReference>
<dbReference type="PROSITE" id="PS50011">
    <property type="entry name" value="PROTEIN_KINASE_DOM"/>
    <property type="match status" value="1"/>
</dbReference>
<dbReference type="GO" id="GO:0005524">
    <property type="term" value="F:ATP binding"/>
    <property type="evidence" value="ECO:0007669"/>
    <property type="project" value="UniProtKB-UniRule"/>
</dbReference>
<keyword evidence="4" id="KW-0808">Transferase</keyword>
<accession>A0AAW2YVS8</accession>
<feature type="binding site" evidence="8">
    <location>
        <position position="173"/>
    </location>
    <ligand>
        <name>ATP</name>
        <dbReference type="ChEBI" id="CHEBI:30616"/>
    </ligand>
</feature>
<dbReference type="InterPro" id="IPR000961">
    <property type="entry name" value="AGC-kinase_C"/>
</dbReference>
<evidence type="ECO:0000313" key="13">
    <source>
        <dbReference type="EMBL" id="KAL0481556.1"/>
    </source>
</evidence>
<evidence type="ECO:0000256" key="2">
    <source>
        <dbReference type="ARBA" id="ARBA00022527"/>
    </source>
</evidence>
<dbReference type="Gene3D" id="2.30.29.30">
    <property type="entry name" value="Pleckstrin-homology domain (PH domain)/Phosphotyrosine-binding domain (PTB)"/>
    <property type="match status" value="1"/>
</dbReference>
<dbReference type="FunFam" id="3.30.200.20:FF:000042">
    <property type="entry name" value="Aurora kinase A"/>
    <property type="match status" value="1"/>
</dbReference>
<keyword evidence="5 8" id="KW-0547">Nucleotide-binding</keyword>
<organism evidence="13 14">
    <name type="scientific">Acrasis kona</name>
    <dbReference type="NCBI Taxonomy" id="1008807"/>
    <lineage>
        <taxon>Eukaryota</taxon>
        <taxon>Discoba</taxon>
        <taxon>Heterolobosea</taxon>
        <taxon>Tetramitia</taxon>
        <taxon>Eutetramitia</taxon>
        <taxon>Acrasidae</taxon>
        <taxon>Acrasis</taxon>
    </lineage>
</organism>
<dbReference type="PROSITE" id="PS00108">
    <property type="entry name" value="PROTEIN_KINASE_ST"/>
    <property type="match status" value="1"/>
</dbReference>
<keyword evidence="6 13" id="KW-0418">Kinase</keyword>
<dbReference type="Pfam" id="PF00169">
    <property type="entry name" value="PH"/>
    <property type="match status" value="1"/>
</dbReference>
<dbReference type="Gene3D" id="3.30.200.20">
    <property type="entry name" value="Phosphorylase Kinase, domain 1"/>
    <property type="match status" value="1"/>
</dbReference>
<comment type="caution">
    <text evidence="13">The sequence shown here is derived from an EMBL/GenBank/DDBJ whole genome shotgun (WGS) entry which is preliminary data.</text>
</comment>
<name>A0AAW2YVS8_9EUKA</name>
<dbReference type="Proteomes" id="UP001431209">
    <property type="component" value="Unassembled WGS sequence"/>
</dbReference>
<evidence type="ECO:0000256" key="9">
    <source>
        <dbReference type="RuleBase" id="RU000304"/>
    </source>
</evidence>
<feature type="domain" description="AGC-kinase C-terminal" evidence="12">
    <location>
        <begin position="405"/>
        <end position="465"/>
    </location>
</feature>
<dbReference type="InterPro" id="IPR011993">
    <property type="entry name" value="PH-like_dom_sf"/>
</dbReference>
<keyword evidence="14" id="KW-1185">Reference proteome</keyword>
<dbReference type="InterPro" id="IPR008271">
    <property type="entry name" value="Ser/Thr_kinase_AS"/>
</dbReference>
<evidence type="ECO:0000259" key="11">
    <source>
        <dbReference type="PROSITE" id="PS50011"/>
    </source>
</evidence>
<evidence type="ECO:0000313" key="14">
    <source>
        <dbReference type="Proteomes" id="UP001431209"/>
    </source>
</evidence>
<feature type="domain" description="PH" evidence="10">
    <location>
        <begin position="5"/>
        <end position="102"/>
    </location>
</feature>
<sequence length="465" mass="52952">MEEQTPTCSGFLLKRGDGIIGVMSRKWFELVGNKLYFYKTNIPGKKVLPMGTIHLDDCTVDTESDVSKLKIVIKSKDKSHEMQAETVSSFERWSNELSKAKTLKPTTAPTKPMISPRNNVRKKIVLNSASPKPVTSAAVSLDDFDTLKTLGRGQYGKVIKVRRKADGEIFAMKIIDKSIVLSDDIVESTNNEQLILKTIKHPFIVALHYAFQTREKLCLILDFLTGGELFYHLQKEELFGVNKVRFYIGEIFLAIEYLHTKNIIYRDLKPENIVLDGKGHAVITDFGLSKTNIDKQQAFTFCGTPEYLAPEIIAGRGHGREVDYWSLGVMTFTLMCGYPPFSHENVMMLYQTIMSNADPDFPEEIVLEPKYEDALSFTMGLLERDPAKRLNSKGVRTHPFFAKMGPNWWDDLYNKKIKPPFVPVATADYVDEVFSSEAATDDIFKEKIINQDEHFKDYDYDADWS</sequence>
<dbReference type="SMART" id="SM00220">
    <property type="entry name" value="S_TKc"/>
    <property type="match status" value="1"/>
</dbReference>
<evidence type="ECO:0000259" key="10">
    <source>
        <dbReference type="PROSITE" id="PS50003"/>
    </source>
</evidence>
<evidence type="ECO:0000256" key="3">
    <source>
        <dbReference type="ARBA" id="ARBA00022553"/>
    </source>
</evidence>
<feature type="domain" description="Protein kinase" evidence="11">
    <location>
        <begin position="144"/>
        <end position="401"/>
    </location>
</feature>
<dbReference type="SMART" id="SM00233">
    <property type="entry name" value="PH"/>
    <property type="match status" value="1"/>
</dbReference>
<dbReference type="SUPFAM" id="SSF50729">
    <property type="entry name" value="PH domain-like"/>
    <property type="match status" value="1"/>
</dbReference>
<dbReference type="SUPFAM" id="SSF56112">
    <property type="entry name" value="Protein kinase-like (PK-like)"/>
    <property type="match status" value="1"/>
</dbReference>
<keyword evidence="7 8" id="KW-0067">ATP-binding</keyword>
<gene>
    <name evidence="13" type="ORF">AKO1_012318</name>
</gene>
<evidence type="ECO:0000256" key="4">
    <source>
        <dbReference type="ARBA" id="ARBA00022679"/>
    </source>
</evidence>
<evidence type="ECO:0000256" key="7">
    <source>
        <dbReference type="ARBA" id="ARBA00022840"/>
    </source>
</evidence>
<evidence type="ECO:0000259" key="12">
    <source>
        <dbReference type="PROSITE" id="PS51285"/>
    </source>
</evidence>